<dbReference type="Proteomes" id="UP001204621">
    <property type="component" value="Unassembled WGS sequence"/>
</dbReference>
<sequence>MPAAHSRTDQSVIARLLADPQRFGFFQAVRLALQWLAEQGVRQDEALAAHLRFRNSLSLAFPASEIEALRLDPDSRQFVLTPAFMGMLGAQGALPAHVTEHIAAWLHDEHDESPRAFLDLLTNRMLALFYLAWRKYRIEHLVEQGSDDYRPMLLALAGYGGGAVPADAIARYAGLLQQRPLSSIALGRILSGFFDVPVQVQEMVDHWDTMAPPEQTALGLANAALGDNAVAGARSWRPDLRVRLSIGPLARDRYEEFLPGQPAARALADMLGLVAEPMLGYEVVLVLQAEAVTTAVLAGPGRLGRDGFLAGSDPSRDRSDMRYVIRPLANIDKA</sequence>
<dbReference type="RefSeq" id="WP_258810881.1">
    <property type="nucleotide sequence ID" value="NZ_JANUGU010000001.1"/>
</dbReference>
<proteinExistence type="predicted"/>
<name>A0ABT2CUT1_9BURK</name>
<protein>
    <submittedName>
        <fullName evidence="1">Type VI secretion system baseplate subunit TssG</fullName>
    </submittedName>
</protein>
<evidence type="ECO:0000313" key="2">
    <source>
        <dbReference type="Proteomes" id="UP001204621"/>
    </source>
</evidence>
<accession>A0ABT2CUT1</accession>
<dbReference type="NCBIfam" id="TIGR03347">
    <property type="entry name" value="VI_chp_1"/>
    <property type="match status" value="1"/>
</dbReference>
<comment type="caution">
    <text evidence="1">The sequence shown here is derived from an EMBL/GenBank/DDBJ whole genome shotgun (WGS) entry which is preliminary data.</text>
</comment>
<dbReference type="PANTHER" id="PTHR35564:SF4">
    <property type="entry name" value="CYTOPLASMIC PROTEIN"/>
    <property type="match status" value="1"/>
</dbReference>
<evidence type="ECO:0000313" key="1">
    <source>
        <dbReference type="EMBL" id="MCS0657738.1"/>
    </source>
</evidence>
<gene>
    <name evidence="1" type="primary">tssG</name>
    <name evidence="1" type="ORF">NX778_06635</name>
</gene>
<keyword evidence="2" id="KW-1185">Reference proteome</keyword>
<reference evidence="1 2" key="1">
    <citation type="submission" date="2022-08" db="EMBL/GenBank/DDBJ databases">
        <title>Reclassification of Massilia species as members of the genera Telluria, Duganella, Pseudoduganella, Mokoshia gen. nov. and Zemynaea gen. nov. using orthogonal and non-orthogonal genome-based approaches.</title>
        <authorList>
            <person name="Bowman J.P."/>
        </authorList>
    </citation>
    <scope>NUCLEOTIDE SEQUENCE [LARGE SCALE GENOMIC DNA]</scope>
    <source>
        <strain evidence="1 2">JCM 31606</strain>
    </source>
</reference>
<dbReference type="Pfam" id="PF06996">
    <property type="entry name" value="T6SS_TssG"/>
    <property type="match status" value="1"/>
</dbReference>
<dbReference type="EMBL" id="JANUGU010000001">
    <property type="protein sequence ID" value="MCS0657738.1"/>
    <property type="molecule type" value="Genomic_DNA"/>
</dbReference>
<dbReference type="InterPro" id="IPR010732">
    <property type="entry name" value="T6SS_TssG-like"/>
</dbReference>
<dbReference type="PANTHER" id="PTHR35564">
    <property type="match status" value="1"/>
</dbReference>
<organism evidence="1 2">
    <name type="scientific">Massilia terrae</name>
    <dbReference type="NCBI Taxonomy" id="1811224"/>
    <lineage>
        <taxon>Bacteria</taxon>
        <taxon>Pseudomonadati</taxon>
        <taxon>Pseudomonadota</taxon>
        <taxon>Betaproteobacteria</taxon>
        <taxon>Burkholderiales</taxon>
        <taxon>Oxalobacteraceae</taxon>
        <taxon>Telluria group</taxon>
        <taxon>Massilia</taxon>
    </lineage>
</organism>